<dbReference type="AlphaFoldDB" id="A0AAV5B0C8"/>
<comment type="caution">
    <text evidence="1">The sequence shown here is derived from an EMBL/GenBank/DDBJ whole genome shotgun (WGS) entry which is preliminary data.</text>
</comment>
<dbReference type="Proteomes" id="UP001208692">
    <property type="component" value="Unassembled WGS sequence"/>
</dbReference>
<gene>
    <name evidence="1" type="ORF">RCZ15_17700</name>
    <name evidence="2" type="ORF">RCZ16_02680</name>
</gene>
<dbReference type="EMBL" id="BQKB01000007">
    <property type="protein sequence ID" value="GJM51950.1"/>
    <property type="molecule type" value="Genomic_DNA"/>
</dbReference>
<keyword evidence="4" id="KW-1185">Reference proteome</keyword>
<protein>
    <submittedName>
        <fullName evidence="1">Uncharacterized protein</fullName>
    </submittedName>
</protein>
<dbReference type="EMBL" id="BQKA01000033">
    <property type="protein sequence ID" value="GJM50797.1"/>
    <property type="molecule type" value="Genomic_DNA"/>
</dbReference>
<accession>A0AAV5B0C8</accession>
<dbReference type="RefSeq" id="WP_264845551.1">
    <property type="nucleotide sequence ID" value="NZ_BPMA01000012.1"/>
</dbReference>
<evidence type="ECO:0000313" key="3">
    <source>
        <dbReference type="Proteomes" id="UP001207736"/>
    </source>
</evidence>
<name>A0AAV5B0C8_9FLAO</name>
<proteinExistence type="predicted"/>
<evidence type="ECO:0000313" key="1">
    <source>
        <dbReference type="EMBL" id="GJM50797.1"/>
    </source>
</evidence>
<evidence type="ECO:0000313" key="4">
    <source>
        <dbReference type="Proteomes" id="UP001208692"/>
    </source>
</evidence>
<sequence length="82" mass="9446">MGKQSQQTLPKVRYYAKSLKVFSDGMEIGTAHFDKEYQLGDRYYTLNFKKPIKASSLTLTNFVKAVDFSNGVTFAEIDFYQE</sequence>
<dbReference type="Proteomes" id="UP001207736">
    <property type="component" value="Unassembled WGS sequence"/>
</dbReference>
<evidence type="ECO:0000313" key="2">
    <source>
        <dbReference type="EMBL" id="GJM51950.1"/>
    </source>
</evidence>
<organism evidence="1 3">
    <name type="scientific">Capnocytophaga catalasegens</name>
    <dbReference type="NCBI Taxonomy" id="1004260"/>
    <lineage>
        <taxon>Bacteria</taxon>
        <taxon>Pseudomonadati</taxon>
        <taxon>Bacteroidota</taxon>
        <taxon>Flavobacteriia</taxon>
        <taxon>Flavobacteriales</taxon>
        <taxon>Flavobacteriaceae</taxon>
        <taxon>Capnocytophaga</taxon>
    </lineage>
</organism>
<reference evidence="1 4" key="1">
    <citation type="submission" date="2021-11" db="EMBL/GenBank/DDBJ databases">
        <title>Draft genome sequence of Capnocytophaga sp. strain KC07075 isolated from cat oral cavity.</title>
        <authorList>
            <person name="Suzuki M."/>
            <person name="Imaoka K."/>
            <person name="Kimura M."/>
            <person name="Morikawa S."/>
            <person name="Maeda K."/>
        </authorList>
    </citation>
    <scope>NUCLEOTIDE SEQUENCE</scope>
    <source>
        <strain evidence="1">KC07075</strain>
        <strain evidence="2 4">KC07079</strain>
    </source>
</reference>